<organism evidence="1">
    <name type="scientific">Geobacter metallireducens</name>
    <dbReference type="NCBI Taxonomy" id="28232"/>
    <lineage>
        <taxon>Bacteria</taxon>
        <taxon>Pseudomonadati</taxon>
        <taxon>Thermodesulfobacteriota</taxon>
        <taxon>Desulfuromonadia</taxon>
        <taxon>Geobacterales</taxon>
        <taxon>Geobacteraceae</taxon>
        <taxon>Geobacter</taxon>
    </lineage>
</organism>
<protein>
    <submittedName>
        <fullName evidence="1">Uncharacterized protein</fullName>
    </submittedName>
</protein>
<dbReference type="EMBL" id="DSOV01000053">
    <property type="protein sequence ID" value="HEN43069.1"/>
    <property type="molecule type" value="Genomic_DNA"/>
</dbReference>
<comment type="caution">
    <text evidence="1">The sequence shown here is derived from an EMBL/GenBank/DDBJ whole genome shotgun (WGS) entry which is preliminary data.</text>
</comment>
<name>A0A831UIU8_GEOME</name>
<sequence>MDAVNLNCKGEETIWMEPKGWFSWDYDLIQGGTRLASISLAWIREKGEFTLGPEKFSLFRDGIAGPFILADDGGHVLAKGVKPSLFQRRFELERDAHGYVLEADSFFGNTYNLLEAGTVIGTIRCRRLLSWKGEASLPPELPLPFRIFVLWLVIILWKRDAQGSAGS</sequence>
<dbReference type="AlphaFoldDB" id="A0A831UIU8"/>
<accession>A0A831UIU8</accession>
<proteinExistence type="predicted"/>
<evidence type="ECO:0000313" key="1">
    <source>
        <dbReference type="EMBL" id="HEN43069.1"/>
    </source>
</evidence>
<gene>
    <name evidence="1" type="ORF">ENQ87_12010</name>
</gene>
<reference evidence="1" key="1">
    <citation type="journal article" date="2020" name="mSystems">
        <title>Genome- and Community-Level Interaction Insights into Carbon Utilization and Element Cycling Functions of Hydrothermarchaeota in Hydrothermal Sediment.</title>
        <authorList>
            <person name="Zhou Z."/>
            <person name="Liu Y."/>
            <person name="Xu W."/>
            <person name="Pan J."/>
            <person name="Luo Z.H."/>
            <person name="Li M."/>
        </authorList>
    </citation>
    <scope>NUCLEOTIDE SEQUENCE [LARGE SCALE GENOMIC DNA]</scope>
    <source>
        <strain evidence="1">SpSt-349</strain>
    </source>
</reference>